<dbReference type="AlphaFoldDB" id="A0A6P1NP51"/>
<protein>
    <submittedName>
        <fullName evidence="2">Amino acid deaminase</fullName>
    </submittedName>
</protein>
<organism evidence="2 3">
    <name type="scientific">Pseudarthrobacter psychrotolerans</name>
    <dbReference type="NCBI Taxonomy" id="2697569"/>
    <lineage>
        <taxon>Bacteria</taxon>
        <taxon>Bacillati</taxon>
        <taxon>Actinomycetota</taxon>
        <taxon>Actinomycetes</taxon>
        <taxon>Micrococcales</taxon>
        <taxon>Micrococcaceae</taxon>
        <taxon>Pseudarthrobacter</taxon>
    </lineage>
</organism>
<sequence>MNTSAYGAEATAEAISAAAVARLEDVRLDWRHKAVPATAHGASHHEFLAAAPTLADFQTPLLTLDARALSANADRLASWCAEHGVRLAPHGKTTMAPQLWTEQLSRGAWGITLANFAQLRVAREFGVRRLQLANSLTDPHAIEWVAAVATPDMPILSWVDSVDTVEVINRALEACGSNSVLDVLVELGGTGGRTGARGVAAALDVARAVAASPHLRLVGVSGYEGSLAHTADEDSLAAVRGYLDQLRRLHERVLGDGLYGTDSIILTAGGSAYFDDVVDVLSPCITAGSPGTAGGGPAVELMIRSGAYIIHDDGFYSGISPFSRGGGQPLSAGMHGWARVVSQPEPGLAILDAGKRDLPVDEGLPRPQLIGPILGGAMQPLTGATITAVNDQHCFMAFDPGTTTVRPGDVVRLGLSHPCTALDKWTLIPVLADTDSDQSVVDLIHTFF</sequence>
<reference evidence="2 3" key="1">
    <citation type="submission" date="2020-01" db="EMBL/GenBank/DDBJ databases">
        <title>Pseudarthrobacter psychrotolerans sp. nov., isolated from antarctic soil.</title>
        <authorList>
            <person name="Shin Y."/>
            <person name="Park W."/>
        </authorList>
    </citation>
    <scope>NUCLEOTIDE SEQUENCE [LARGE SCALE GENOMIC DNA]</scope>
    <source>
        <strain evidence="2 3">YJ56</strain>
    </source>
</reference>
<feature type="domain" description="D-serine dehydratase-like" evidence="1">
    <location>
        <begin position="333"/>
        <end position="432"/>
    </location>
</feature>
<dbReference type="SUPFAM" id="SSF51419">
    <property type="entry name" value="PLP-binding barrel"/>
    <property type="match status" value="1"/>
</dbReference>
<dbReference type="KEGG" id="psey:GU243_13430"/>
<dbReference type="Proteomes" id="UP000464186">
    <property type="component" value="Chromosome"/>
</dbReference>
<dbReference type="EMBL" id="CP047898">
    <property type="protein sequence ID" value="QHK20567.1"/>
    <property type="molecule type" value="Genomic_DNA"/>
</dbReference>
<dbReference type="SMART" id="SM01119">
    <property type="entry name" value="D-ser_dehydrat"/>
    <property type="match status" value="1"/>
</dbReference>
<dbReference type="PANTHER" id="PTHR28004:SF8">
    <property type="entry name" value="D-SERINE DEAMINASE"/>
    <property type="match status" value="1"/>
</dbReference>
<keyword evidence="3" id="KW-1185">Reference proteome</keyword>
<accession>A0A6P1NP51</accession>
<dbReference type="Gene3D" id="2.40.37.20">
    <property type="entry name" value="D-serine dehydratase-like domain"/>
    <property type="match status" value="1"/>
</dbReference>
<gene>
    <name evidence="2" type="ORF">GU243_13430</name>
</gene>
<dbReference type="InterPro" id="IPR026956">
    <property type="entry name" value="D-ser_dehydrat-like_dom"/>
</dbReference>
<dbReference type="InterPro" id="IPR051466">
    <property type="entry name" value="D-amino_acid_metab_enzyme"/>
</dbReference>
<dbReference type="InterPro" id="IPR042208">
    <property type="entry name" value="D-ser_dehydrat-like_sf"/>
</dbReference>
<evidence type="ECO:0000313" key="2">
    <source>
        <dbReference type="EMBL" id="QHK20567.1"/>
    </source>
</evidence>
<dbReference type="Gene3D" id="3.20.20.10">
    <property type="entry name" value="Alanine racemase"/>
    <property type="match status" value="1"/>
</dbReference>
<evidence type="ECO:0000259" key="1">
    <source>
        <dbReference type="SMART" id="SM01119"/>
    </source>
</evidence>
<proteinExistence type="predicted"/>
<evidence type="ECO:0000313" key="3">
    <source>
        <dbReference type="Proteomes" id="UP000464186"/>
    </source>
</evidence>
<dbReference type="PANTHER" id="PTHR28004">
    <property type="entry name" value="ZGC:162816-RELATED"/>
    <property type="match status" value="1"/>
</dbReference>
<dbReference type="InterPro" id="IPR029066">
    <property type="entry name" value="PLP-binding_barrel"/>
</dbReference>
<dbReference type="Pfam" id="PF14031">
    <property type="entry name" value="D-ser_dehydrat"/>
    <property type="match status" value="1"/>
</dbReference>
<name>A0A6P1NP51_9MICC</name>